<proteinExistence type="predicted"/>
<gene>
    <name evidence="8" type="ORF">EVOR1521_LOCUS6239</name>
</gene>
<evidence type="ECO:0000256" key="4">
    <source>
        <dbReference type="ARBA" id="ARBA00023860"/>
    </source>
</evidence>
<feature type="domain" description="Protein kinase" evidence="7">
    <location>
        <begin position="33"/>
        <end position="300"/>
    </location>
</feature>
<dbReference type="GO" id="GO:0005524">
    <property type="term" value="F:ATP binding"/>
    <property type="evidence" value="ECO:0007669"/>
    <property type="project" value="UniProtKB-UniRule"/>
</dbReference>
<dbReference type="SMART" id="SM00220">
    <property type="entry name" value="S_TKc"/>
    <property type="match status" value="1"/>
</dbReference>
<dbReference type="InterPro" id="IPR011009">
    <property type="entry name" value="Kinase-like_dom_sf"/>
</dbReference>
<dbReference type="CDD" id="cd14016">
    <property type="entry name" value="STKc_CK1"/>
    <property type="match status" value="1"/>
</dbReference>
<evidence type="ECO:0000256" key="5">
    <source>
        <dbReference type="PROSITE-ProRule" id="PRU10141"/>
    </source>
</evidence>
<feature type="non-terminal residue" evidence="8">
    <location>
        <position position="812"/>
    </location>
</feature>
<keyword evidence="9" id="KW-1185">Reference proteome</keyword>
<reference evidence="8" key="1">
    <citation type="submission" date="2023-08" db="EMBL/GenBank/DDBJ databases">
        <authorList>
            <person name="Chen Y."/>
            <person name="Shah S."/>
            <person name="Dougan E. K."/>
            <person name="Thang M."/>
            <person name="Chan C."/>
        </authorList>
    </citation>
    <scope>NUCLEOTIDE SEQUENCE</scope>
</reference>
<dbReference type="SUPFAM" id="SSF56112">
    <property type="entry name" value="Protein kinase-like (PK-like)"/>
    <property type="match status" value="1"/>
</dbReference>
<comment type="caution">
    <text evidence="8">The sequence shown here is derived from an EMBL/GenBank/DDBJ whole genome shotgun (WGS) entry which is preliminary data.</text>
</comment>
<keyword evidence="3 5" id="KW-0067">ATP-binding</keyword>
<dbReference type="InterPro" id="IPR008271">
    <property type="entry name" value="Ser/Thr_kinase_AS"/>
</dbReference>
<dbReference type="GO" id="GO:0004674">
    <property type="term" value="F:protein serine/threonine kinase activity"/>
    <property type="evidence" value="ECO:0007669"/>
    <property type="project" value="UniProtKB-EC"/>
</dbReference>
<organism evidence="8 9">
    <name type="scientific">Effrenium voratum</name>
    <dbReference type="NCBI Taxonomy" id="2562239"/>
    <lineage>
        <taxon>Eukaryota</taxon>
        <taxon>Sar</taxon>
        <taxon>Alveolata</taxon>
        <taxon>Dinophyceae</taxon>
        <taxon>Suessiales</taxon>
        <taxon>Symbiodiniaceae</taxon>
        <taxon>Effrenium</taxon>
    </lineage>
</organism>
<protein>
    <recommendedName>
        <fullName evidence="4">Casein kinase I</fullName>
        <ecNumber evidence="1">2.7.11.1</ecNumber>
    </recommendedName>
</protein>
<dbReference type="PROSITE" id="PS50011">
    <property type="entry name" value="PROTEIN_KINASE_DOM"/>
    <property type="match status" value="1"/>
</dbReference>
<dbReference type="PANTHER" id="PTHR11909">
    <property type="entry name" value="CASEIN KINASE-RELATED"/>
    <property type="match status" value="1"/>
</dbReference>
<evidence type="ECO:0000259" key="7">
    <source>
        <dbReference type="PROSITE" id="PS50011"/>
    </source>
</evidence>
<dbReference type="AlphaFoldDB" id="A0AA36MMJ8"/>
<feature type="region of interest" description="Disordered" evidence="6">
    <location>
        <begin position="482"/>
        <end position="502"/>
    </location>
</feature>
<feature type="region of interest" description="Disordered" evidence="6">
    <location>
        <begin position="316"/>
        <end position="342"/>
    </location>
</feature>
<evidence type="ECO:0000313" key="9">
    <source>
        <dbReference type="Proteomes" id="UP001178507"/>
    </source>
</evidence>
<keyword evidence="2 5" id="KW-0547">Nucleotide-binding</keyword>
<evidence type="ECO:0000256" key="3">
    <source>
        <dbReference type="ARBA" id="ARBA00022840"/>
    </source>
</evidence>
<dbReference type="InterPro" id="IPR000719">
    <property type="entry name" value="Prot_kinase_dom"/>
</dbReference>
<dbReference type="EMBL" id="CAUJNA010000462">
    <property type="protein sequence ID" value="CAJ1377446.1"/>
    <property type="molecule type" value="Genomic_DNA"/>
</dbReference>
<dbReference type="InterPro" id="IPR017441">
    <property type="entry name" value="Protein_kinase_ATP_BS"/>
</dbReference>
<evidence type="ECO:0000256" key="2">
    <source>
        <dbReference type="ARBA" id="ARBA00022741"/>
    </source>
</evidence>
<evidence type="ECO:0000256" key="6">
    <source>
        <dbReference type="SAM" id="MobiDB-lite"/>
    </source>
</evidence>
<sequence length="812" mass="90174">MEFTDRHSIYATAVDTVHSNESPPPLDLVGGVFRVGRKLGSGSFGRIYQAINAQNGQEVAVKVEGNDGSHPMLLYEAKLLKHLEGGQGFSSVYFSGREGGFNVMVMDLLGPSLEDVFSSFQRKFSMKTVLMLGEQMINRIEYLHSKDFIHRDLKPDNFLIGSGSKFNLVYLIDFGLAKRYRDSNNQHIPWSQRKSLTGTARYASVNAHKASEQSRRDDMEALGYILVYFSLGVLPWQGLQAGTKEQKYKRIMEIKEGLSVEKLCKGSSSALASYVSYCKSLDFEDRPDYAYLRRLFKDFLANEGLQNDGVFDWSDGETLGPGQRRQGSVSKAKRSRRGREMASSVAVATEAERFTIRHSSKLTSRQKSNPFPDMDTVAPIVEAEAEQPILSTLGERLSKFFGCCRAQSEEPLYGIVDGGLPKYSLAMACSSQLGSKGRVMIACDRVSLHDEIAIFAELAAVRISTGKVDPWQDDLYMPAIARPQARTPPARPRHRDRQGAGEELAKKVWLGSADTRVWVVQAADAEQPADGAGKCATEAVQARTPQTASEKEAVQAYLCHKYLLKRASRLLSYKINRAEEAGAAEASSRWAKSRGSTQAKLQARLEMGPLPGPSASRRLKLQKLRVARAQLLELELRVHAPPGAFANILALLYGMPMKVRPKDVKRWCSKAWWPELGVAQELQLRSVETCLRTVLVGLLQHLPWDSCWALLPLAHAHGLQEETALCCEVLARRGGEVPHLRLRVVQDLPLNALSHLLSCDAWVASSEAQVFGVLEAWLKSKPWADSEEKKAPAEIFAASAEWGIRWGLLHSR</sequence>
<evidence type="ECO:0000313" key="8">
    <source>
        <dbReference type="EMBL" id="CAJ1377446.1"/>
    </source>
</evidence>
<dbReference type="Pfam" id="PF00069">
    <property type="entry name" value="Pkinase"/>
    <property type="match status" value="1"/>
</dbReference>
<dbReference type="Proteomes" id="UP001178507">
    <property type="component" value="Unassembled WGS sequence"/>
</dbReference>
<dbReference type="FunFam" id="1.10.510.10:FF:000596">
    <property type="entry name" value="CK1 family protein kinase"/>
    <property type="match status" value="1"/>
</dbReference>
<dbReference type="PROSITE" id="PS00107">
    <property type="entry name" value="PROTEIN_KINASE_ATP"/>
    <property type="match status" value="1"/>
</dbReference>
<name>A0AA36MMJ8_9DINO</name>
<dbReference type="Gene3D" id="1.10.510.10">
    <property type="entry name" value="Transferase(Phosphotransferase) domain 1"/>
    <property type="match status" value="1"/>
</dbReference>
<accession>A0AA36MMJ8</accession>
<dbReference type="PROSITE" id="PS00108">
    <property type="entry name" value="PROTEIN_KINASE_ST"/>
    <property type="match status" value="1"/>
</dbReference>
<evidence type="ECO:0000256" key="1">
    <source>
        <dbReference type="ARBA" id="ARBA00012513"/>
    </source>
</evidence>
<feature type="binding site" evidence="5">
    <location>
        <position position="62"/>
    </location>
    <ligand>
        <name>ATP</name>
        <dbReference type="ChEBI" id="CHEBI:30616"/>
    </ligand>
</feature>
<dbReference type="InterPro" id="IPR050235">
    <property type="entry name" value="CK1_Ser-Thr_kinase"/>
</dbReference>
<dbReference type="EC" id="2.7.11.1" evidence="1"/>